<dbReference type="AlphaFoldDB" id="A0A564YHF9"/>
<keyword evidence="3" id="KW-1185">Reference proteome</keyword>
<proteinExistence type="predicted"/>
<sequence length="148" mass="16729">MSLLLVLLHLGISAALSLNQAYGNMKGDIIESCNYGRFYVDSSPNSVEIMEELECEAGSILDQHASPSNVEVMQDCCCDCDFSVTYYCRLCAECCCAAPTIAEILVRTMPDIPIDLAYTYQHTRFIQKSNYDCGNLFYSPRNKKYFYF</sequence>
<reference evidence="2 3" key="1">
    <citation type="submission" date="2019-07" db="EMBL/GenBank/DDBJ databases">
        <authorList>
            <person name="Jastrzebski P J."/>
            <person name="Paukszto L."/>
            <person name="Jastrzebski P J."/>
        </authorList>
    </citation>
    <scope>NUCLEOTIDE SEQUENCE [LARGE SCALE GENOMIC DNA]</scope>
    <source>
        <strain evidence="2 3">WMS-il1</strain>
    </source>
</reference>
<feature type="chain" id="PRO_5021847156" description="SREBP regulating gene protein" evidence="1">
    <location>
        <begin position="18"/>
        <end position="148"/>
    </location>
</feature>
<accession>A0A564YHF9</accession>
<dbReference type="Proteomes" id="UP000321570">
    <property type="component" value="Unassembled WGS sequence"/>
</dbReference>
<protein>
    <recommendedName>
        <fullName evidence="4">SREBP regulating gene protein</fullName>
    </recommendedName>
</protein>
<organism evidence="2 3">
    <name type="scientific">Hymenolepis diminuta</name>
    <name type="common">Rat tapeworm</name>
    <dbReference type="NCBI Taxonomy" id="6216"/>
    <lineage>
        <taxon>Eukaryota</taxon>
        <taxon>Metazoa</taxon>
        <taxon>Spiralia</taxon>
        <taxon>Lophotrochozoa</taxon>
        <taxon>Platyhelminthes</taxon>
        <taxon>Cestoda</taxon>
        <taxon>Eucestoda</taxon>
        <taxon>Cyclophyllidea</taxon>
        <taxon>Hymenolepididae</taxon>
        <taxon>Hymenolepis</taxon>
    </lineage>
</organism>
<evidence type="ECO:0000313" key="3">
    <source>
        <dbReference type="Proteomes" id="UP000321570"/>
    </source>
</evidence>
<evidence type="ECO:0000313" key="2">
    <source>
        <dbReference type="EMBL" id="VUZ46389.1"/>
    </source>
</evidence>
<keyword evidence="1" id="KW-0732">Signal</keyword>
<gene>
    <name evidence="2" type="ORF">WMSIL1_LOCUS6161</name>
</gene>
<evidence type="ECO:0000256" key="1">
    <source>
        <dbReference type="SAM" id="SignalP"/>
    </source>
</evidence>
<feature type="signal peptide" evidence="1">
    <location>
        <begin position="1"/>
        <end position="17"/>
    </location>
</feature>
<dbReference type="EMBL" id="CABIJS010000221">
    <property type="protein sequence ID" value="VUZ46389.1"/>
    <property type="molecule type" value="Genomic_DNA"/>
</dbReference>
<evidence type="ECO:0008006" key="4">
    <source>
        <dbReference type="Google" id="ProtNLM"/>
    </source>
</evidence>
<name>A0A564YHF9_HYMDI</name>